<evidence type="ECO:0000256" key="6">
    <source>
        <dbReference type="PIRNR" id="PIRNR018267"/>
    </source>
</evidence>
<dbReference type="NCBIfam" id="TIGR00632">
    <property type="entry name" value="vsr"/>
    <property type="match status" value="1"/>
</dbReference>
<proteinExistence type="inferred from homology"/>
<reference evidence="7 8" key="1">
    <citation type="submission" date="2024-10" db="EMBL/GenBank/DDBJ databases">
        <authorList>
            <person name="Sang B.-I."/>
            <person name="Prabhaharan D."/>
        </authorList>
    </citation>
    <scope>NUCLEOTIDE SEQUENCE [LARGE SCALE GENOMIC DNA]</scope>
    <source>
        <strain evidence="7 8">MH</strain>
    </source>
</reference>
<dbReference type="EMBL" id="JBIEKR010000003">
    <property type="protein sequence ID" value="MFG6272516.1"/>
    <property type="molecule type" value="Genomic_DNA"/>
</dbReference>
<keyword evidence="5 6" id="KW-0234">DNA repair</keyword>
<comment type="function">
    <text evidence="6">May nick specific sequences that contain T:G mispairs resulting from m5C-deamination.</text>
</comment>
<keyword evidence="3 6" id="KW-0227">DNA damage</keyword>
<dbReference type="SUPFAM" id="SSF52980">
    <property type="entry name" value="Restriction endonuclease-like"/>
    <property type="match status" value="1"/>
</dbReference>
<evidence type="ECO:0000256" key="5">
    <source>
        <dbReference type="ARBA" id="ARBA00023204"/>
    </source>
</evidence>
<dbReference type="CDD" id="cd00221">
    <property type="entry name" value="Vsr"/>
    <property type="match status" value="1"/>
</dbReference>
<comment type="similarity">
    <text evidence="6">Belongs to the vsr family.</text>
</comment>
<keyword evidence="1 6" id="KW-0540">Nuclease</keyword>
<dbReference type="GO" id="GO:0004519">
    <property type="term" value="F:endonuclease activity"/>
    <property type="evidence" value="ECO:0007669"/>
    <property type="project" value="UniProtKB-KW"/>
</dbReference>
<gene>
    <name evidence="7" type="ORF">ACGTZG_04870</name>
</gene>
<evidence type="ECO:0000313" key="7">
    <source>
        <dbReference type="EMBL" id="MFG6272516.1"/>
    </source>
</evidence>
<keyword evidence="8" id="KW-1185">Reference proteome</keyword>
<accession>A0ABW7DMF2</accession>
<dbReference type="RefSeq" id="WP_113855831.1">
    <property type="nucleotide sequence ID" value="NZ_CP011940.1"/>
</dbReference>
<dbReference type="EC" id="3.1.-.-" evidence="6"/>
<evidence type="ECO:0000256" key="2">
    <source>
        <dbReference type="ARBA" id="ARBA00022759"/>
    </source>
</evidence>
<name>A0ABW7DMF2_9FIRM</name>
<dbReference type="InterPro" id="IPR011335">
    <property type="entry name" value="Restrct_endonuc-II-like"/>
</dbReference>
<protein>
    <recommendedName>
        <fullName evidence="6">Very short patch repair endonuclease</fullName>
        <ecNumber evidence="6">3.1.-.-</ecNumber>
    </recommendedName>
</protein>
<dbReference type="Pfam" id="PF03852">
    <property type="entry name" value="Vsr"/>
    <property type="match status" value="1"/>
</dbReference>
<dbReference type="Proteomes" id="UP001605989">
    <property type="component" value="Unassembled WGS sequence"/>
</dbReference>
<keyword evidence="4 6" id="KW-0378">Hydrolase</keyword>
<evidence type="ECO:0000256" key="4">
    <source>
        <dbReference type="ARBA" id="ARBA00022801"/>
    </source>
</evidence>
<sequence>MKYTFKTTKERSAIMGKIRGKDTKIEIKLRKALWHRGIRYRKNYKALPGSPDIALTKYHIAIFCDSDFWHGYQWDAKKCKIKSNRAYWLQKIEQNIERDKDYDEQLIHMGWLPMHFWEHQINKDLDGCVEEILSNIPCHKKNP</sequence>
<dbReference type="Gene3D" id="3.40.960.10">
    <property type="entry name" value="VSR Endonuclease"/>
    <property type="match status" value="1"/>
</dbReference>
<dbReference type="PIRSF" id="PIRSF018267">
    <property type="entry name" value="VSR_endonuc"/>
    <property type="match status" value="1"/>
</dbReference>
<evidence type="ECO:0000313" key="8">
    <source>
        <dbReference type="Proteomes" id="UP001605989"/>
    </source>
</evidence>
<evidence type="ECO:0000256" key="3">
    <source>
        <dbReference type="ARBA" id="ARBA00022763"/>
    </source>
</evidence>
<keyword evidence="2 6" id="KW-0255">Endonuclease</keyword>
<organism evidence="7 8">
    <name type="scientific">Megasphaera hexanoica</name>
    <dbReference type="NCBI Taxonomy" id="1675036"/>
    <lineage>
        <taxon>Bacteria</taxon>
        <taxon>Bacillati</taxon>
        <taxon>Bacillota</taxon>
        <taxon>Negativicutes</taxon>
        <taxon>Veillonellales</taxon>
        <taxon>Veillonellaceae</taxon>
        <taxon>Megasphaera</taxon>
    </lineage>
</organism>
<evidence type="ECO:0000256" key="1">
    <source>
        <dbReference type="ARBA" id="ARBA00022722"/>
    </source>
</evidence>
<dbReference type="InterPro" id="IPR004603">
    <property type="entry name" value="DNA_mismatch_endonuc_vsr"/>
</dbReference>
<comment type="caution">
    <text evidence="7">The sequence shown here is derived from an EMBL/GenBank/DDBJ whole genome shotgun (WGS) entry which is preliminary data.</text>
</comment>